<sequence>MIRRGLLIPVLMGALLLSGCAWEGGASQPVQPGGTPQKQGGTPPKPAPAHGTIPAPKAATPAATMPAATTPAAPPAAPGAALMNPAQPGDVIGSWQMVQLPPNFMQPTRPTAPFSNPWQWFIFSPVDGTGTGRIGIVSRADPPRGVVTDVALADAWAEHPSFDTYNIAPGIVSVTPVAITGWSAQGTQTWRTYVVTSGGTMLGMQAIPGDMLMVLTGEQGQPLYYRMLRRVPRAPQ</sequence>
<dbReference type="Proteomes" id="UP000295783">
    <property type="component" value="Unassembled WGS sequence"/>
</dbReference>
<dbReference type="EMBL" id="SNYW01000012">
    <property type="protein sequence ID" value="TDQ78933.1"/>
    <property type="molecule type" value="Genomic_DNA"/>
</dbReference>
<feature type="signal peptide" evidence="2">
    <location>
        <begin position="1"/>
        <end position="23"/>
    </location>
</feature>
<evidence type="ECO:0008006" key="5">
    <source>
        <dbReference type="Google" id="ProtNLM"/>
    </source>
</evidence>
<evidence type="ECO:0000313" key="3">
    <source>
        <dbReference type="EMBL" id="TDQ78933.1"/>
    </source>
</evidence>
<feature type="compositionally biased region" description="Low complexity" evidence="1">
    <location>
        <begin position="28"/>
        <end position="42"/>
    </location>
</feature>
<keyword evidence="4" id="KW-1185">Reference proteome</keyword>
<protein>
    <recommendedName>
        <fullName evidence="5">Lipocalin-like protein</fullName>
    </recommendedName>
</protein>
<dbReference type="AlphaFoldDB" id="A0A4R6WJC4"/>
<gene>
    <name evidence="3" type="ORF">A8950_3396</name>
</gene>
<evidence type="ECO:0000256" key="2">
    <source>
        <dbReference type="SAM" id="SignalP"/>
    </source>
</evidence>
<feature type="chain" id="PRO_5020546115" description="Lipocalin-like protein" evidence="2">
    <location>
        <begin position="24"/>
        <end position="236"/>
    </location>
</feature>
<reference evidence="3 4" key="1">
    <citation type="submission" date="2019-03" db="EMBL/GenBank/DDBJ databases">
        <title>Genomic Encyclopedia of Type Strains, Phase III (KMG-III): the genomes of soil and plant-associated and newly described type strains.</title>
        <authorList>
            <person name="Whitman W."/>
        </authorList>
    </citation>
    <scope>NUCLEOTIDE SEQUENCE [LARGE SCALE GENOMIC DNA]</scope>
    <source>
        <strain evidence="3 4">CGMCC 1.7660</strain>
    </source>
</reference>
<keyword evidence="2" id="KW-0732">Signal</keyword>
<feature type="region of interest" description="Disordered" evidence="1">
    <location>
        <begin position="27"/>
        <end position="85"/>
    </location>
</feature>
<dbReference type="PROSITE" id="PS51257">
    <property type="entry name" value="PROKAR_LIPOPROTEIN"/>
    <property type="match status" value="1"/>
</dbReference>
<dbReference type="RefSeq" id="WP_133614833.1">
    <property type="nucleotide sequence ID" value="NZ_SNYW01000012.1"/>
</dbReference>
<organism evidence="3 4">
    <name type="scientific">Dongia mobilis</name>
    <dbReference type="NCBI Taxonomy" id="578943"/>
    <lineage>
        <taxon>Bacteria</taxon>
        <taxon>Pseudomonadati</taxon>
        <taxon>Pseudomonadota</taxon>
        <taxon>Alphaproteobacteria</taxon>
        <taxon>Rhodospirillales</taxon>
        <taxon>Dongiaceae</taxon>
        <taxon>Dongia</taxon>
    </lineage>
</organism>
<comment type="caution">
    <text evidence="3">The sequence shown here is derived from an EMBL/GenBank/DDBJ whole genome shotgun (WGS) entry which is preliminary data.</text>
</comment>
<evidence type="ECO:0000256" key="1">
    <source>
        <dbReference type="SAM" id="MobiDB-lite"/>
    </source>
</evidence>
<feature type="compositionally biased region" description="Low complexity" evidence="1">
    <location>
        <begin position="54"/>
        <end position="71"/>
    </location>
</feature>
<proteinExistence type="predicted"/>
<accession>A0A4R6WJC4</accession>
<name>A0A4R6WJC4_9PROT</name>
<evidence type="ECO:0000313" key="4">
    <source>
        <dbReference type="Proteomes" id="UP000295783"/>
    </source>
</evidence>